<dbReference type="InterPro" id="IPR013762">
    <property type="entry name" value="Integrase-like_cat_sf"/>
</dbReference>
<evidence type="ECO:0000256" key="4">
    <source>
        <dbReference type="SAM" id="Coils"/>
    </source>
</evidence>
<accession>A0A1Z4MX64</accession>
<dbReference type="InterPro" id="IPR011010">
    <property type="entry name" value="DNA_brk_join_enz"/>
</dbReference>
<dbReference type="RefSeq" id="WP_096575184.1">
    <property type="nucleotide sequence ID" value="NZ_CAWNJS010000001.1"/>
</dbReference>
<evidence type="ECO:0000256" key="3">
    <source>
        <dbReference type="ARBA" id="ARBA00023172"/>
    </source>
</evidence>
<evidence type="ECO:0000313" key="6">
    <source>
        <dbReference type="EMBL" id="BAY98052.1"/>
    </source>
</evidence>
<comment type="similarity">
    <text evidence="1">Belongs to the 'phage' integrase family.</text>
</comment>
<evidence type="ECO:0000313" key="7">
    <source>
        <dbReference type="Proteomes" id="UP000218785"/>
    </source>
</evidence>
<proteinExistence type="inferred from homology"/>
<keyword evidence="3" id="KW-0233">DNA recombination</keyword>
<evidence type="ECO:0000259" key="5">
    <source>
        <dbReference type="PROSITE" id="PS51898"/>
    </source>
</evidence>
<feature type="domain" description="Tyr recombinase" evidence="5">
    <location>
        <begin position="215"/>
        <end position="420"/>
    </location>
</feature>
<evidence type="ECO:0000256" key="1">
    <source>
        <dbReference type="ARBA" id="ARBA00008857"/>
    </source>
</evidence>
<keyword evidence="2" id="KW-0238">DNA-binding</keyword>
<dbReference type="InterPro" id="IPR002104">
    <property type="entry name" value="Integrase_catalytic"/>
</dbReference>
<dbReference type="PROSITE" id="PS51898">
    <property type="entry name" value="TYR_RECOMBINASE"/>
    <property type="match status" value="1"/>
</dbReference>
<dbReference type="KEGG" id="ttq:NIES37_20000"/>
<keyword evidence="4" id="KW-0175">Coiled coil</keyword>
<dbReference type="SUPFAM" id="SSF56349">
    <property type="entry name" value="DNA breaking-rejoining enzymes"/>
    <property type="match status" value="1"/>
</dbReference>
<dbReference type="GO" id="GO:0015074">
    <property type="term" value="P:DNA integration"/>
    <property type="evidence" value="ECO:0007669"/>
    <property type="project" value="InterPro"/>
</dbReference>
<dbReference type="Gene3D" id="1.10.443.10">
    <property type="entry name" value="Intergrase catalytic core"/>
    <property type="match status" value="1"/>
</dbReference>
<sequence length="420" mass="48618">MYSNRKSSKDSIKLADIRVGSDKGNLRLQFSTRISQQFYHKRQAYKGLGRTDTPENLKWANQLAARIQADIDHPDGSCFDPTLAKYLTIKQLTTISQLQNLIQPPLLGELWHEFVNWKLQTKQIQKTTYKKNFVVYTNLIKDFLAAELNLDTANNLIEQLARKQSNKQQIKKLFSLLSNMCQRAISNQQLTQDYFLEIKKTYNISKKPQKILNVEDYRAYSLQERDLIIQAFRTSEQPSIKHGADLIEFLFLTGCRHSEVFALKWRNIKLNEGWIFFKEAFDSSTGMTKSNKNRLFKMQGMSRLINLLIKLYSNGKRDNELVFKTISGKQYSSNTLTDIWAGNTVEVNGKVYRYPGVVKKLAEDKQIEYLKPYSTRHTFISIQANNGADLKLLANSCGNSVEQIIKHYLQFDNHATLKDI</sequence>
<protein>
    <recommendedName>
        <fullName evidence="5">Tyr recombinase domain-containing protein</fullName>
    </recommendedName>
</protein>
<dbReference type="Proteomes" id="UP000218785">
    <property type="component" value="Chromosome"/>
</dbReference>
<gene>
    <name evidence="6" type="ORF">NIES37_20000</name>
</gene>
<dbReference type="GO" id="GO:0003677">
    <property type="term" value="F:DNA binding"/>
    <property type="evidence" value="ECO:0007669"/>
    <property type="project" value="UniProtKB-KW"/>
</dbReference>
<dbReference type="PANTHER" id="PTHR30349:SF41">
    <property type="entry name" value="INTEGRASE_RECOMBINASE PROTEIN MJ0367-RELATED"/>
    <property type="match status" value="1"/>
</dbReference>
<dbReference type="GO" id="GO:0006310">
    <property type="term" value="P:DNA recombination"/>
    <property type="evidence" value="ECO:0007669"/>
    <property type="project" value="UniProtKB-KW"/>
</dbReference>
<organism evidence="6 7">
    <name type="scientific">Tolypothrix tenuis PCC 7101</name>
    <dbReference type="NCBI Taxonomy" id="231146"/>
    <lineage>
        <taxon>Bacteria</taxon>
        <taxon>Bacillati</taxon>
        <taxon>Cyanobacteriota</taxon>
        <taxon>Cyanophyceae</taxon>
        <taxon>Nostocales</taxon>
        <taxon>Tolypothrichaceae</taxon>
        <taxon>Tolypothrix</taxon>
    </lineage>
</organism>
<dbReference type="Pfam" id="PF00589">
    <property type="entry name" value="Phage_integrase"/>
    <property type="match status" value="1"/>
</dbReference>
<evidence type="ECO:0000256" key="2">
    <source>
        <dbReference type="ARBA" id="ARBA00023125"/>
    </source>
</evidence>
<dbReference type="PANTHER" id="PTHR30349">
    <property type="entry name" value="PHAGE INTEGRASE-RELATED"/>
    <property type="match status" value="1"/>
</dbReference>
<reference evidence="6 7" key="1">
    <citation type="submission" date="2017-06" db="EMBL/GenBank/DDBJ databases">
        <title>Genome sequencing of cyanobaciteial culture collection at National Institute for Environmental Studies (NIES).</title>
        <authorList>
            <person name="Hirose Y."/>
            <person name="Shimura Y."/>
            <person name="Fujisawa T."/>
            <person name="Nakamura Y."/>
            <person name="Kawachi M."/>
        </authorList>
    </citation>
    <scope>NUCLEOTIDE SEQUENCE [LARGE SCALE GENOMIC DNA]</scope>
    <source>
        <strain evidence="6 7">NIES-37</strain>
    </source>
</reference>
<dbReference type="EMBL" id="AP018248">
    <property type="protein sequence ID" value="BAY98052.1"/>
    <property type="molecule type" value="Genomic_DNA"/>
</dbReference>
<keyword evidence="7" id="KW-1185">Reference proteome</keyword>
<feature type="coiled-coil region" evidence="4">
    <location>
        <begin position="143"/>
        <end position="173"/>
    </location>
</feature>
<dbReference type="AlphaFoldDB" id="A0A1Z4MX64"/>
<name>A0A1Z4MX64_9CYAN</name>
<dbReference type="InterPro" id="IPR050090">
    <property type="entry name" value="Tyrosine_recombinase_XerCD"/>
</dbReference>